<protein>
    <submittedName>
        <fullName evidence="1">Uncharacterized protein</fullName>
    </submittedName>
</protein>
<dbReference type="AlphaFoldDB" id="A0AAU0ULH7"/>
<dbReference type="EMBL" id="CP121694">
    <property type="protein sequence ID" value="WRO21029.1"/>
    <property type="molecule type" value="Genomic_DNA"/>
</dbReference>
<dbReference type="Proteomes" id="UP001329915">
    <property type="component" value="Chromosome"/>
</dbReference>
<evidence type="ECO:0000313" key="1">
    <source>
        <dbReference type="EMBL" id="WRO21029.1"/>
    </source>
</evidence>
<accession>A0AAU0ULH7</accession>
<sequence>MIPLDFLDYGENNSIDMKVTENVNGNLAVIVRVLLDYLNNDPDFGMDGFLPRDYLMRRPQECRCLVDELYELILSPELRYYINPKYEYLLYTILQWWEDCNDNPSELIPNPINKDLFSLISTNPNYLTNDGTNYVLKEIQNYESYYYFCFCDHDFLPSQLSKMLTMFLRNEELFSMFFPDVNLYDYIDLMPVDLRKQYLGKLQLPQSPKTKLEAINIEKGVITELYKVLRKFQKRVVEFRNRGETEISNDIHDSIEEVLKSKYDLQITREFPMGRAIKTLGETDLYIYGDEDYAIIESKHIENFLDQFKQLLGYLNHYFHFGITISINKKYNLQDAIDKIKENLNNFVDDNFKLVSVKDLEQQYVFKSVHIIPEDKAKHMTVYHFILHLNDYDRERIAKEART</sequence>
<gene>
    <name evidence="1" type="ORF">MFMK1_000820</name>
</gene>
<reference evidence="1 2" key="1">
    <citation type="submission" date="2023-04" db="EMBL/GenBank/DDBJ databases">
        <authorList>
            <person name="Hsu D."/>
        </authorList>
    </citation>
    <scope>NUCLEOTIDE SEQUENCE [LARGE SCALE GENOMIC DNA]</scope>
    <source>
        <strain evidence="1 2">MK1</strain>
    </source>
</reference>
<keyword evidence="2" id="KW-1185">Reference proteome</keyword>
<name>A0AAU0ULH7_9FIRM</name>
<organism evidence="1 2">
    <name type="scientific">Metallumcola ferriviriculae</name>
    <dbReference type="NCBI Taxonomy" id="3039180"/>
    <lineage>
        <taxon>Bacteria</taxon>
        <taxon>Bacillati</taxon>
        <taxon>Bacillota</taxon>
        <taxon>Clostridia</taxon>
        <taxon>Neomoorellales</taxon>
        <taxon>Desulfitibacteraceae</taxon>
        <taxon>Metallumcola</taxon>
    </lineage>
</organism>
<proteinExistence type="predicted"/>
<dbReference type="KEGG" id="dbc:MFMK1_000820"/>
<evidence type="ECO:0000313" key="2">
    <source>
        <dbReference type="Proteomes" id="UP001329915"/>
    </source>
</evidence>
<dbReference type="RefSeq" id="WP_366923898.1">
    <property type="nucleotide sequence ID" value="NZ_CP121694.1"/>
</dbReference>